<name>A0A2N7PLP5_9BACT</name>
<dbReference type="GO" id="GO:0005737">
    <property type="term" value="C:cytoplasm"/>
    <property type="evidence" value="ECO:0007669"/>
    <property type="project" value="TreeGrafter"/>
</dbReference>
<dbReference type="Gene3D" id="3.30.930.10">
    <property type="entry name" value="Bira Bifunctional Protein, Domain 2"/>
    <property type="match status" value="1"/>
</dbReference>
<keyword evidence="1 3" id="KW-0436">Ligase</keyword>
<dbReference type="Pfam" id="PF03099">
    <property type="entry name" value="BPL_LplA_LipB"/>
    <property type="match status" value="1"/>
</dbReference>
<organism evidence="3 4">
    <name type="scientific">Caldimicrobium thiodismutans</name>
    <dbReference type="NCBI Taxonomy" id="1653476"/>
    <lineage>
        <taxon>Bacteria</taxon>
        <taxon>Pseudomonadati</taxon>
        <taxon>Thermodesulfobacteriota</taxon>
        <taxon>Thermodesulfobacteria</taxon>
        <taxon>Thermodesulfobacteriales</taxon>
        <taxon>Thermodesulfobacteriaceae</taxon>
        <taxon>Caldimicrobium</taxon>
    </lineage>
</organism>
<dbReference type="Proteomes" id="UP000235731">
    <property type="component" value="Unassembled WGS sequence"/>
</dbReference>
<dbReference type="NCBIfam" id="TIGR00121">
    <property type="entry name" value="birA_ligase"/>
    <property type="match status" value="1"/>
</dbReference>
<dbReference type="AlphaFoldDB" id="A0A2N7PLP5"/>
<reference evidence="3 4" key="1">
    <citation type="submission" date="2018-01" db="EMBL/GenBank/DDBJ databases">
        <title>Metagenomic assembled genomes from two thermal pools in the Uzon Caldera, Kamchatka, Russia.</title>
        <authorList>
            <person name="Wilkins L."/>
            <person name="Ettinger C."/>
        </authorList>
    </citation>
    <scope>NUCLEOTIDE SEQUENCE [LARGE SCALE GENOMIC DNA]</scope>
    <source>
        <strain evidence="3">ZAV-15</strain>
    </source>
</reference>
<sequence>MVPVVFGEEIWYFPSLERGMEKAKELIKLYPRTANGRILWIGEVLKAKGRFQRRWYAEKGGLWLVITLYDELIETHRNLLALLIGLSLVRAVRDLGAKEVYLKWINDLHFRGRKLAGTLIEYWKGWFIIGVGLNVNNNLPKFLPAISLKEILKREVSLSTVLSLIINYINYYYHLLWNYDLQSLYEEKLPNPLILEFKKYSDTLGRCVFYHYNLDGEESEGLFAKAVDLDSDGSLILEYEEELLKVSTGEILYIY</sequence>
<dbReference type="InterPro" id="IPR004408">
    <property type="entry name" value="Biotin_CoA_COase_ligase"/>
</dbReference>
<gene>
    <name evidence="3" type="ORF">C0197_00005</name>
</gene>
<feature type="domain" description="BPL/LPL catalytic" evidence="2">
    <location>
        <begin position="11"/>
        <end position="177"/>
    </location>
</feature>
<dbReference type="PROSITE" id="PS51733">
    <property type="entry name" value="BPL_LPL_CATALYTIC"/>
    <property type="match status" value="1"/>
</dbReference>
<proteinExistence type="predicted"/>
<dbReference type="EMBL" id="PNIE01000001">
    <property type="protein sequence ID" value="PMP64678.1"/>
    <property type="molecule type" value="Genomic_DNA"/>
</dbReference>
<dbReference type="SUPFAM" id="SSF55681">
    <property type="entry name" value="Class II aaRS and biotin synthetases"/>
    <property type="match status" value="1"/>
</dbReference>
<dbReference type="PANTHER" id="PTHR12835">
    <property type="entry name" value="BIOTIN PROTEIN LIGASE"/>
    <property type="match status" value="1"/>
</dbReference>
<accession>A0A2N7PLP5</accession>
<comment type="caution">
    <text evidence="3">The sequence shown here is derived from an EMBL/GenBank/DDBJ whole genome shotgun (WGS) entry which is preliminary data.</text>
</comment>
<evidence type="ECO:0000313" key="4">
    <source>
        <dbReference type="Proteomes" id="UP000235731"/>
    </source>
</evidence>
<evidence type="ECO:0000313" key="3">
    <source>
        <dbReference type="EMBL" id="PMP64678.1"/>
    </source>
</evidence>
<dbReference type="InterPro" id="IPR045864">
    <property type="entry name" value="aa-tRNA-synth_II/BPL/LPL"/>
</dbReference>
<protein>
    <submittedName>
        <fullName evidence="3">Biotin--[acetyl-CoA-carboxylase] ligase</fullName>
    </submittedName>
</protein>
<evidence type="ECO:0000259" key="2">
    <source>
        <dbReference type="PROSITE" id="PS51733"/>
    </source>
</evidence>
<dbReference type="PANTHER" id="PTHR12835:SF5">
    <property type="entry name" value="BIOTIN--PROTEIN LIGASE"/>
    <property type="match status" value="1"/>
</dbReference>
<dbReference type="InterPro" id="IPR004143">
    <property type="entry name" value="BPL_LPL_catalytic"/>
</dbReference>
<evidence type="ECO:0000256" key="1">
    <source>
        <dbReference type="ARBA" id="ARBA00022598"/>
    </source>
</evidence>
<dbReference type="GO" id="GO:0004077">
    <property type="term" value="F:biotin--[biotin carboxyl-carrier protein] ligase activity"/>
    <property type="evidence" value="ECO:0007669"/>
    <property type="project" value="InterPro"/>
</dbReference>